<feature type="domain" description="Dynamin N-terminal" evidence="2">
    <location>
        <begin position="167"/>
        <end position="446"/>
    </location>
</feature>
<dbReference type="Pfam" id="PF24564">
    <property type="entry name" value="DUF7605"/>
    <property type="match status" value="1"/>
</dbReference>
<evidence type="ECO:0000259" key="2">
    <source>
        <dbReference type="Pfam" id="PF00350"/>
    </source>
</evidence>
<evidence type="ECO:0000313" key="4">
    <source>
        <dbReference type="EMBL" id="KAJ4402878.1"/>
    </source>
</evidence>
<protein>
    <recommendedName>
        <fullName evidence="6">G domain-containing protein</fullName>
    </recommendedName>
</protein>
<proteinExistence type="predicted"/>
<dbReference type="InterPro" id="IPR056024">
    <property type="entry name" value="DUF7605"/>
</dbReference>
<feature type="domain" description="DUF7605" evidence="3">
    <location>
        <begin position="656"/>
        <end position="798"/>
    </location>
</feature>
<gene>
    <name evidence="4" type="ORF">N0V91_006950</name>
</gene>
<feature type="compositionally biased region" description="Basic and acidic residues" evidence="1">
    <location>
        <begin position="71"/>
        <end position="80"/>
    </location>
</feature>
<evidence type="ECO:0000313" key="5">
    <source>
        <dbReference type="Proteomes" id="UP001140510"/>
    </source>
</evidence>
<feature type="compositionally biased region" description="Basic and acidic residues" evidence="1">
    <location>
        <begin position="14"/>
        <end position="25"/>
    </location>
</feature>
<dbReference type="SUPFAM" id="SSF52540">
    <property type="entry name" value="P-loop containing nucleoside triphosphate hydrolases"/>
    <property type="match status" value="1"/>
</dbReference>
<organism evidence="4 5">
    <name type="scientific">Didymella pomorum</name>
    <dbReference type="NCBI Taxonomy" id="749634"/>
    <lineage>
        <taxon>Eukaryota</taxon>
        <taxon>Fungi</taxon>
        <taxon>Dikarya</taxon>
        <taxon>Ascomycota</taxon>
        <taxon>Pezizomycotina</taxon>
        <taxon>Dothideomycetes</taxon>
        <taxon>Pleosporomycetidae</taxon>
        <taxon>Pleosporales</taxon>
        <taxon>Pleosporineae</taxon>
        <taxon>Didymellaceae</taxon>
        <taxon>Didymella</taxon>
    </lineage>
</organism>
<reference evidence="4" key="1">
    <citation type="submission" date="2022-10" db="EMBL/GenBank/DDBJ databases">
        <title>Tapping the CABI collections for fungal endophytes: first genome assemblies for Collariella, Neodidymelliopsis, Ascochyta clinopodiicola, Didymella pomorum, Didymosphaeria variabile, Neocosmospora piperis and Neocucurbitaria cava.</title>
        <authorList>
            <person name="Hill R."/>
        </authorList>
    </citation>
    <scope>NUCLEOTIDE SEQUENCE</scope>
    <source>
        <strain evidence="4">IMI 355091</strain>
    </source>
</reference>
<keyword evidence="5" id="KW-1185">Reference proteome</keyword>
<evidence type="ECO:0000259" key="3">
    <source>
        <dbReference type="Pfam" id="PF24564"/>
    </source>
</evidence>
<accession>A0A9W8ZBP7</accession>
<dbReference type="InterPro" id="IPR045063">
    <property type="entry name" value="Dynamin_N"/>
</dbReference>
<name>A0A9W8ZBP7_9PLEO</name>
<dbReference type="AlphaFoldDB" id="A0A9W8ZBP7"/>
<dbReference type="EMBL" id="JAPEVA010000057">
    <property type="protein sequence ID" value="KAJ4402878.1"/>
    <property type="molecule type" value="Genomic_DNA"/>
</dbReference>
<dbReference type="Pfam" id="PF00350">
    <property type="entry name" value="Dynamin_N"/>
    <property type="match status" value="1"/>
</dbReference>
<dbReference type="Gene3D" id="3.40.50.300">
    <property type="entry name" value="P-loop containing nucleotide triphosphate hydrolases"/>
    <property type="match status" value="1"/>
</dbReference>
<dbReference type="InterPro" id="IPR027417">
    <property type="entry name" value="P-loop_NTPase"/>
</dbReference>
<dbReference type="OrthoDB" id="5427350at2759"/>
<evidence type="ECO:0000256" key="1">
    <source>
        <dbReference type="SAM" id="MobiDB-lite"/>
    </source>
</evidence>
<evidence type="ECO:0008006" key="6">
    <source>
        <dbReference type="Google" id="ProtNLM"/>
    </source>
</evidence>
<sequence length="918" mass="103915">MQRALSKHKATLKAKQEAFKMREQSTSEQPSRQASPRHEDRAAPLAGQYTEAVSTQAPAAVEQVNVQAHTETPRKRKSEEISDNDEDELDDDGGDTVPAHDPDSEPLPDLPMYHPSVKEVELLSSQLVSEFQYHIGNSDYKDDEFDYLLEQSKVLEHPPHELHILRIALIGDAGQGKSSLLNSMLGQENLAIHAADGNSCTYVVVEYAQASATQSQPFQASIEFLSRQSCRDMVKEQLKNFWLHMTMDEDEPDEEIANERRLGAGTCVALFSSLFLGHPEFHDRERAEDFLSDAESATDPRLINKLMCWTDQILDAFMPNGDDNDVATLNANTASQISDAIQPFTMAMEDPQFTGTDLVCCPWPLVKKVRVSLSSRILEQGIVIADLPGTTDKVRSRVDSAKRYLQSCDMTIVVNNMARAIDHAALMNHINESFRRKRSGNTIVVGTRSDDLQVTSKQSFASTPAEEKAMAEIAEKEISIKQQLQDIIVALGSPKYRKQSFEKFKLVQKKEKFMRQKNDLTRMRYEVRVLARNRHIKQGISEQYRQDTKDRSPLPVFCVSNIIYMQHLSGGYTKNDPPHLSLEATEIPALRNHLFSQPSLGKFASLEHYCKTSLPTFFNTIEISCSVSKLKRKDELNRTFHKSRGSLKETIDDVAESFTEHTFSLVYKTFGKWSTKTIDPQHWNEDLLMSVEEHLSPIFDEIHDEGCDQLATEIAERVGDAVEKLNNALKVDPAAALSGAIVAFRANIKERRAETNKICEGFLKTMKKHIRCLQIRATTDDEGHYFTDAMHDVYVAALAAQKIRGKRVHDVRAADLLRGVTAQDGPYRHISTSVRKDYDAMFKTATETLWTELNAVFEHIRHDVNQVCSTKEDDSPEAKKMREELLAMLPEARDRLEKQILRELAKCKENRGRTKSEE</sequence>
<feature type="compositionally biased region" description="Basic residues" evidence="1">
    <location>
        <begin position="1"/>
        <end position="12"/>
    </location>
</feature>
<dbReference type="PANTHER" id="PTHR36681:SF3">
    <property type="entry name" value="NUCLEAR GTPASE, GERMINAL CENTER-ASSOCIATED, TANDEM DUPLICATE 3"/>
    <property type="match status" value="1"/>
</dbReference>
<dbReference type="PANTHER" id="PTHR36681">
    <property type="entry name" value="NUCLEAR GTPASE, GERMINAL CENTER-ASSOCIATED, TANDEM DUPLICATE 3"/>
    <property type="match status" value="1"/>
</dbReference>
<feature type="compositionally biased region" description="Acidic residues" evidence="1">
    <location>
        <begin position="81"/>
        <end position="94"/>
    </location>
</feature>
<comment type="caution">
    <text evidence="4">The sequence shown here is derived from an EMBL/GenBank/DDBJ whole genome shotgun (WGS) entry which is preliminary data.</text>
</comment>
<feature type="region of interest" description="Disordered" evidence="1">
    <location>
        <begin position="1"/>
        <end position="112"/>
    </location>
</feature>
<dbReference type="Proteomes" id="UP001140510">
    <property type="component" value="Unassembled WGS sequence"/>
</dbReference>